<comment type="function">
    <text evidence="10">Part of a membrane-bound complex that couples electron transfer with translocation of ions across the membrane.</text>
</comment>
<accession>A0A3N1XYZ5</accession>
<dbReference type="InterPro" id="IPR017900">
    <property type="entry name" value="4Fe4S_Fe_S_CS"/>
</dbReference>
<evidence type="ECO:0000256" key="10">
    <source>
        <dbReference type="HAMAP-Rule" id="MF_00463"/>
    </source>
</evidence>
<evidence type="ECO:0000256" key="4">
    <source>
        <dbReference type="ARBA" id="ARBA00022737"/>
    </source>
</evidence>
<dbReference type="Pfam" id="PF13237">
    <property type="entry name" value="Fer4_10"/>
    <property type="match status" value="1"/>
</dbReference>
<dbReference type="PANTHER" id="PTHR43560:SF1">
    <property type="entry name" value="ION-TRANSLOCATING OXIDOREDUCTASE COMPLEX SUBUNIT B"/>
    <property type="match status" value="1"/>
</dbReference>
<evidence type="ECO:0000256" key="8">
    <source>
        <dbReference type="ARBA" id="ARBA00023014"/>
    </source>
</evidence>
<evidence type="ECO:0000259" key="13">
    <source>
        <dbReference type="PROSITE" id="PS51656"/>
    </source>
</evidence>
<evidence type="ECO:0000256" key="11">
    <source>
        <dbReference type="SAM" id="Phobius"/>
    </source>
</evidence>
<evidence type="ECO:0000256" key="6">
    <source>
        <dbReference type="ARBA" id="ARBA00022982"/>
    </source>
</evidence>
<evidence type="ECO:0000256" key="1">
    <source>
        <dbReference type="ARBA" id="ARBA00022448"/>
    </source>
</evidence>
<comment type="subunit">
    <text evidence="10">The complex is composed of six subunits: RnfA, RnfB, RnfC, RnfD, RnfE and RnfG.</text>
</comment>
<keyword evidence="6 10" id="KW-0249">Electron transport</keyword>
<keyword evidence="8 10" id="KW-0411">Iron-sulfur</keyword>
<feature type="binding site" evidence="10">
    <location>
        <position position="173"/>
    </location>
    <ligand>
        <name>[4Fe-4S] cluster</name>
        <dbReference type="ChEBI" id="CHEBI:49883"/>
        <label>3</label>
    </ligand>
</feature>
<dbReference type="CDD" id="cd10549">
    <property type="entry name" value="MtMvhB_like"/>
    <property type="match status" value="1"/>
</dbReference>
<dbReference type="PROSITE" id="PS00198">
    <property type="entry name" value="4FE4S_FER_1"/>
    <property type="match status" value="3"/>
</dbReference>
<dbReference type="InterPro" id="IPR011005">
    <property type="entry name" value="Dihydropteroate_synth-like_sf"/>
</dbReference>
<evidence type="ECO:0000256" key="3">
    <source>
        <dbReference type="ARBA" id="ARBA00022723"/>
    </source>
</evidence>
<feature type="binding site" evidence="10">
    <location>
        <position position="76"/>
    </location>
    <ligand>
        <name>[4Fe-4S] cluster</name>
        <dbReference type="ChEBI" id="CHEBI:49883"/>
        <label>1</label>
    </ligand>
</feature>
<keyword evidence="3 10" id="KW-0479">Metal-binding</keyword>
<feature type="binding site" evidence="10">
    <location>
        <position position="54"/>
    </location>
    <ligand>
        <name>[4Fe-4S] cluster</name>
        <dbReference type="ChEBI" id="CHEBI:49883"/>
        <label>1</label>
    </ligand>
</feature>
<dbReference type="InterPro" id="IPR010207">
    <property type="entry name" value="Elect_transpt_cplx_RnfB/RsxB"/>
</dbReference>
<dbReference type="GO" id="GO:0046872">
    <property type="term" value="F:metal ion binding"/>
    <property type="evidence" value="ECO:0007669"/>
    <property type="project" value="UniProtKB-KW"/>
</dbReference>
<dbReference type="Gene3D" id="3.30.70.20">
    <property type="match status" value="2"/>
</dbReference>
<evidence type="ECO:0000256" key="5">
    <source>
        <dbReference type="ARBA" id="ARBA00022967"/>
    </source>
</evidence>
<keyword evidence="2 10" id="KW-0004">4Fe-4S</keyword>
<dbReference type="InterPro" id="IPR050395">
    <property type="entry name" value="4Fe4S_Ferredoxin_RnfB"/>
</dbReference>
<dbReference type="Gene3D" id="3.20.20.20">
    <property type="entry name" value="Dihydropteroate synthase-like"/>
    <property type="match status" value="1"/>
</dbReference>
<keyword evidence="5 10" id="KW-1278">Translocase</keyword>
<evidence type="ECO:0000313" key="15">
    <source>
        <dbReference type="Proteomes" id="UP000273083"/>
    </source>
</evidence>
<comment type="caution">
    <text evidence="14">The sequence shown here is derived from an EMBL/GenBank/DDBJ whole genome shotgun (WGS) entry which is preliminary data.</text>
</comment>
<feature type="binding site" evidence="10">
    <location>
        <position position="51"/>
    </location>
    <ligand>
        <name>[4Fe-4S] cluster</name>
        <dbReference type="ChEBI" id="CHEBI:49883"/>
        <label>1</label>
    </ligand>
</feature>
<feature type="domain" description="4Fe-4S" evidence="13">
    <location>
        <begin position="34"/>
        <end position="93"/>
    </location>
</feature>
<dbReference type="Pfam" id="PF04060">
    <property type="entry name" value="FeS"/>
    <property type="match status" value="1"/>
</dbReference>
<feature type="binding site" evidence="10">
    <location>
        <position position="144"/>
    </location>
    <ligand>
        <name>[4Fe-4S] cluster</name>
        <dbReference type="ChEBI" id="CHEBI:49883"/>
        <label>2</label>
    </ligand>
</feature>
<feature type="binding site" evidence="10">
    <location>
        <position position="183"/>
    </location>
    <ligand>
        <name>[4Fe-4S] cluster</name>
        <dbReference type="ChEBI" id="CHEBI:49883"/>
        <label>2</label>
    </ligand>
</feature>
<feature type="domain" description="4Fe-4S ferredoxin-type" evidence="12">
    <location>
        <begin position="208"/>
        <end position="238"/>
    </location>
</feature>
<dbReference type="EMBL" id="RJVG01000001">
    <property type="protein sequence ID" value="ROR31804.1"/>
    <property type="molecule type" value="Genomic_DNA"/>
</dbReference>
<feature type="domain" description="4Fe-4S ferredoxin-type" evidence="12">
    <location>
        <begin position="240"/>
        <end position="263"/>
    </location>
</feature>
<evidence type="ECO:0000259" key="12">
    <source>
        <dbReference type="PROSITE" id="PS51379"/>
    </source>
</evidence>
<evidence type="ECO:0000256" key="2">
    <source>
        <dbReference type="ARBA" id="ARBA00022485"/>
    </source>
</evidence>
<sequence>MSIIGVIIATLVVGITGLIIGILLGVAGEKFKVEVDEREIRIREALPGYNCGGCGYAGCDALAAAISSGEKPVDGCPVGGAAVAEKVAEVMGVEINETEKQVAFVKCAGTCDKTKNKYNYYGIADCRKIEYVPGRGEKQCIYGCMGYGSCVRVCPFDAIHIVDGIALVDREKCTACSKCIAECPNDLIELVPYTSEQHVRCNSKDKGKDVKLSCSAGCIACKLCEKVCPTGAIKVNDNIAHIDYSLCNNCGECAKKCPVKVIS</sequence>
<dbReference type="PROSITE" id="PS51379">
    <property type="entry name" value="4FE4S_FER_2"/>
    <property type="match status" value="4"/>
</dbReference>
<feature type="binding site" evidence="10">
    <location>
        <position position="59"/>
    </location>
    <ligand>
        <name>[4Fe-4S] cluster</name>
        <dbReference type="ChEBI" id="CHEBI:49883"/>
        <label>1</label>
    </ligand>
</feature>
<feature type="binding site" evidence="10">
    <location>
        <position position="179"/>
    </location>
    <ligand>
        <name>[4Fe-4S] cluster</name>
        <dbReference type="ChEBI" id="CHEBI:49883"/>
        <label>3</label>
    </ligand>
</feature>
<dbReference type="SUPFAM" id="SSF54862">
    <property type="entry name" value="4Fe-4S ferredoxins"/>
    <property type="match status" value="1"/>
</dbReference>
<evidence type="ECO:0000256" key="9">
    <source>
        <dbReference type="ARBA" id="ARBA00023136"/>
    </source>
</evidence>
<comment type="cofactor">
    <cofactor evidence="10">
        <name>[4Fe-4S] cluster</name>
        <dbReference type="ChEBI" id="CHEBI:49883"/>
    </cofactor>
    <text evidence="10">Binds 3 [4Fe-4S] clusters.</text>
</comment>
<keyword evidence="1 10" id="KW-0813">Transport</keyword>
<dbReference type="Pfam" id="PF12838">
    <property type="entry name" value="Fer4_7"/>
    <property type="match status" value="1"/>
</dbReference>
<dbReference type="HAMAP" id="MF_00463">
    <property type="entry name" value="RsxB_RnfB"/>
    <property type="match status" value="1"/>
</dbReference>
<keyword evidence="4 10" id="KW-0677">Repeat</keyword>
<protein>
    <recommendedName>
        <fullName evidence="10">Ion-translocating oxidoreductase complex subunit B</fullName>
        <ecNumber evidence="10">7.-.-.-</ecNumber>
    </recommendedName>
    <alternativeName>
        <fullName evidence="10">Rnf electron transport complex subunit B</fullName>
    </alternativeName>
</protein>
<dbReference type="RefSeq" id="WP_123607891.1">
    <property type="nucleotide sequence ID" value="NZ_RJVG01000001.1"/>
</dbReference>
<feature type="binding site" evidence="10">
    <location>
        <position position="154"/>
    </location>
    <ligand>
        <name>[4Fe-4S] cluster</name>
        <dbReference type="ChEBI" id="CHEBI:49883"/>
        <label>3</label>
    </ligand>
</feature>
<dbReference type="AlphaFoldDB" id="A0A3N1XYZ5"/>
<feature type="transmembrane region" description="Helical" evidence="11">
    <location>
        <begin position="6"/>
        <end position="28"/>
    </location>
</feature>
<dbReference type="InterPro" id="IPR007202">
    <property type="entry name" value="4Fe-4S_dom"/>
</dbReference>
<keyword evidence="11" id="KW-1133">Transmembrane helix</keyword>
<feature type="binding site" evidence="10">
    <location>
        <position position="150"/>
    </location>
    <ligand>
        <name>[4Fe-4S] cluster</name>
        <dbReference type="ChEBI" id="CHEBI:49883"/>
        <label>2</label>
    </ligand>
</feature>
<dbReference type="GO" id="GO:0022900">
    <property type="term" value="P:electron transport chain"/>
    <property type="evidence" value="ECO:0007669"/>
    <property type="project" value="UniProtKB-UniRule"/>
</dbReference>
<keyword evidence="9 10" id="KW-0472">Membrane</keyword>
<dbReference type="PANTHER" id="PTHR43560">
    <property type="entry name" value="ION-TRANSLOCATING OXIDOREDUCTASE COMPLEX SUBUNIT B"/>
    <property type="match status" value="1"/>
</dbReference>
<dbReference type="EC" id="7.-.-.-" evidence="10"/>
<feature type="binding site" evidence="10">
    <location>
        <position position="140"/>
    </location>
    <ligand>
        <name>[4Fe-4S] cluster</name>
        <dbReference type="ChEBI" id="CHEBI:49883"/>
        <label>2</label>
    </ligand>
</feature>
<dbReference type="NCBIfam" id="TIGR01944">
    <property type="entry name" value="rnfB"/>
    <property type="match status" value="1"/>
</dbReference>
<comment type="similarity">
    <text evidence="10">Belongs to the 4Fe4S bacterial-type ferredoxin family. RnfB subfamily.</text>
</comment>
<feature type="region of interest" description="Hydrophobic" evidence="10">
    <location>
        <begin position="1"/>
        <end position="28"/>
    </location>
</feature>
<keyword evidence="15" id="KW-1185">Reference proteome</keyword>
<dbReference type="Proteomes" id="UP000273083">
    <property type="component" value="Unassembled WGS sequence"/>
</dbReference>
<evidence type="ECO:0000256" key="7">
    <source>
        <dbReference type="ARBA" id="ARBA00023004"/>
    </source>
</evidence>
<gene>
    <name evidence="10" type="primary">rnfB</name>
    <name evidence="14" type="ORF">EDD66_101423</name>
</gene>
<organism evidence="14 15">
    <name type="scientific">Mobilisporobacter senegalensis</name>
    <dbReference type="NCBI Taxonomy" id="1329262"/>
    <lineage>
        <taxon>Bacteria</taxon>
        <taxon>Bacillati</taxon>
        <taxon>Bacillota</taxon>
        <taxon>Clostridia</taxon>
        <taxon>Lachnospirales</taxon>
        <taxon>Lachnospiraceae</taxon>
        <taxon>Mobilisporobacter</taxon>
    </lineage>
</organism>
<comment type="caution">
    <text evidence="10">Lacks conserved residue(s) required for the propagation of feature annotation.</text>
</comment>
<name>A0A3N1XYZ5_9FIRM</name>
<feature type="domain" description="4Fe-4S ferredoxin-type" evidence="12">
    <location>
        <begin position="164"/>
        <end position="193"/>
    </location>
</feature>
<dbReference type="InterPro" id="IPR017896">
    <property type="entry name" value="4Fe4S_Fe-S-bd"/>
</dbReference>
<evidence type="ECO:0000313" key="14">
    <source>
        <dbReference type="EMBL" id="ROR31804.1"/>
    </source>
</evidence>
<dbReference type="PROSITE" id="PS51656">
    <property type="entry name" value="4FE4S"/>
    <property type="match status" value="1"/>
</dbReference>
<feature type="domain" description="4Fe-4S ferredoxin-type" evidence="12">
    <location>
        <begin position="131"/>
        <end position="163"/>
    </location>
</feature>
<keyword evidence="11" id="KW-0812">Transmembrane</keyword>
<dbReference type="GO" id="GO:0009055">
    <property type="term" value="F:electron transfer activity"/>
    <property type="evidence" value="ECO:0007669"/>
    <property type="project" value="InterPro"/>
</dbReference>
<keyword evidence="10" id="KW-1003">Cell membrane</keyword>
<dbReference type="GO" id="GO:0051539">
    <property type="term" value="F:4 iron, 4 sulfur cluster binding"/>
    <property type="evidence" value="ECO:0007669"/>
    <property type="project" value="UniProtKB-UniRule"/>
</dbReference>
<reference evidence="14 15" key="1">
    <citation type="submission" date="2018-11" db="EMBL/GenBank/DDBJ databases">
        <title>Genomic Encyclopedia of Type Strains, Phase IV (KMG-IV): sequencing the most valuable type-strain genomes for metagenomic binning, comparative biology and taxonomic classification.</title>
        <authorList>
            <person name="Goeker M."/>
        </authorList>
    </citation>
    <scope>NUCLEOTIDE SEQUENCE [LARGE SCALE GENOMIC DNA]</scope>
    <source>
        <strain evidence="14 15">DSM 26537</strain>
    </source>
</reference>
<dbReference type="OrthoDB" id="9789936at2"/>
<feature type="binding site" evidence="10">
    <location>
        <position position="176"/>
    </location>
    <ligand>
        <name>[4Fe-4S] cluster</name>
        <dbReference type="ChEBI" id="CHEBI:49883"/>
        <label>3</label>
    </ligand>
</feature>
<comment type="subcellular location">
    <subcellularLocation>
        <location evidence="10">Cell membrane</location>
    </subcellularLocation>
</comment>
<proteinExistence type="inferred from homology"/>
<dbReference type="GO" id="GO:0005886">
    <property type="term" value="C:plasma membrane"/>
    <property type="evidence" value="ECO:0007669"/>
    <property type="project" value="UniProtKB-SubCell"/>
</dbReference>
<keyword evidence="7 10" id="KW-0408">Iron</keyword>